<accession>A0A2T9Y0I8</accession>
<dbReference type="STRING" id="61424.A0A2T9Y0I8"/>
<comment type="similarity">
    <text evidence="2 9">Belongs to the replication factor A protein 1 family.</text>
</comment>
<reference evidence="15 16" key="1">
    <citation type="journal article" date="2018" name="MBio">
        <title>Comparative Genomics Reveals the Core Gene Toolbox for the Fungus-Insect Symbiosis.</title>
        <authorList>
            <person name="Wang Y."/>
            <person name="Stata M."/>
            <person name="Wang W."/>
            <person name="Stajich J.E."/>
            <person name="White M.M."/>
            <person name="Moncalvo J.M."/>
        </authorList>
    </citation>
    <scope>NUCLEOTIDE SEQUENCE [LARGE SCALE GENOMIC DNA]</scope>
    <source>
        <strain evidence="15 16">AUS-77-4</strain>
    </source>
</reference>
<dbReference type="CDD" id="cd04474">
    <property type="entry name" value="RPA1_DBD_A"/>
    <property type="match status" value="1"/>
</dbReference>
<dbReference type="Pfam" id="PF08646">
    <property type="entry name" value="Rep_fac-A_C"/>
    <property type="match status" value="1"/>
</dbReference>
<dbReference type="FunFam" id="2.40.50.140:FF:000090">
    <property type="entry name" value="Replication protein A subunit"/>
    <property type="match status" value="1"/>
</dbReference>
<dbReference type="CDD" id="cd04476">
    <property type="entry name" value="RPA1_DBD_C"/>
    <property type="match status" value="1"/>
</dbReference>
<dbReference type="OrthoDB" id="1751331at2759"/>
<evidence type="ECO:0000313" key="16">
    <source>
        <dbReference type="Proteomes" id="UP000245699"/>
    </source>
</evidence>
<dbReference type="Gene3D" id="2.40.50.140">
    <property type="entry name" value="Nucleic acid-binding proteins"/>
    <property type="match status" value="4"/>
</dbReference>
<dbReference type="SUPFAM" id="SSF50249">
    <property type="entry name" value="Nucleic acid-binding proteins"/>
    <property type="match status" value="4"/>
</dbReference>
<dbReference type="GO" id="GO:0006310">
    <property type="term" value="P:DNA recombination"/>
    <property type="evidence" value="ECO:0007669"/>
    <property type="project" value="InterPro"/>
</dbReference>
<keyword evidence="6 9" id="KW-0862">Zinc</keyword>
<organism evidence="15 16">
    <name type="scientific">Furculomyces boomerangus</name>
    <dbReference type="NCBI Taxonomy" id="61424"/>
    <lineage>
        <taxon>Eukaryota</taxon>
        <taxon>Fungi</taxon>
        <taxon>Fungi incertae sedis</taxon>
        <taxon>Zoopagomycota</taxon>
        <taxon>Kickxellomycotina</taxon>
        <taxon>Harpellomycetes</taxon>
        <taxon>Harpellales</taxon>
        <taxon>Harpellaceae</taxon>
        <taxon>Furculomyces</taxon>
    </lineage>
</organism>
<feature type="domain" description="Replication factor A C-terminal" evidence="13">
    <location>
        <begin position="471"/>
        <end position="615"/>
    </location>
</feature>
<dbReference type="GO" id="GO:0000781">
    <property type="term" value="C:chromosome, telomeric region"/>
    <property type="evidence" value="ECO:0007669"/>
    <property type="project" value="UniProtKB-ARBA"/>
</dbReference>
<evidence type="ECO:0000256" key="9">
    <source>
        <dbReference type="RuleBase" id="RU364130"/>
    </source>
</evidence>
<dbReference type="EMBL" id="MBFT01001025">
    <property type="protein sequence ID" value="PVU85827.1"/>
    <property type="molecule type" value="Genomic_DNA"/>
</dbReference>
<feature type="region of interest" description="Disordered" evidence="10">
    <location>
        <begin position="118"/>
        <end position="182"/>
    </location>
</feature>
<dbReference type="FunFam" id="2.40.50.140:FF:000064">
    <property type="entry name" value="Replication protein A subunit"/>
    <property type="match status" value="1"/>
</dbReference>
<evidence type="ECO:0000256" key="8">
    <source>
        <dbReference type="ARBA" id="ARBA00023242"/>
    </source>
</evidence>
<dbReference type="AlphaFoldDB" id="A0A2T9Y0I8"/>
<evidence type="ECO:0000256" key="5">
    <source>
        <dbReference type="ARBA" id="ARBA00022771"/>
    </source>
</evidence>
<evidence type="ECO:0000256" key="10">
    <source>
        <dbReference type="SAM" id="MobiDB-lite"/>
    </source>
</evidence>
<feature type="domain" description="Replication protein A OB" evidence="14">
    <location>
        <begin position="315"/>
        <end position="410"/>
    </location>
</feature>
<feature type="compositionally biased region" description="Polar residues" evidence="10">
    <location>
        <begin position="151"/>
        <end position="170"/>
    </location>
</feature>
<gene>
    <name evidence="15" type="ORF">BB559_006804</name>
</gene>
<keyword evidence="16" id="KW-1185">Reference proteome</keyword>
<keyword evidence="7 9" id="KW-0238">DNA-binding</keyword>
<evidence type="ECO:0000256" key="4">
    <source>
        <dbReference type="ARBA" id="ARBA00022723"/>
    </source>
</evidence>
<evidence type="ECO:0000256" key="1">
    <source>
        <dbReference type="ARBA" id="ARBA00004123"/>
    </source>
</evidence>
<dbReference type="GO" id="GO:0005662">
    <property type="term" value="C:DNA replication factor A complex"/>
    <property type="evidence" value="ECO:0007669"/>
    <property type="project" value="UniProtKB-ARBA"/>
</dbReference>
<dbReference type="GO" id="GO:0008270">
    <property type="term" value="F:zinc ion binding"/>
    <property type="evidence" value="ECO:0007669"/>
    <property type="project" value="UniProtKB-KW"/>
</dbReference>
<dbReference type="GO" id="GO:0006281">
    <property type="term" value="P:DNA repair"/>
    <property type="evidence" value="ECO:0007669"/>
    <property type="project" value="InterPro"/>
</dbReference>
<keyword evidence="4 9" id="KW-0479">Metal-binding</keyword>
<name>A0A2T9Y0I8_9FUNG</name>
<evidence type="ECO:0000256" key="3">
    <source>
        <dbReference type="ARBA" id="ARBA00022705"/>
    </source>
</evidence>
<evidence type="ECO:0000259" key="11">
    <source>
        <dbReference type="Pfam" id="PF01336"/>
    </source>
</evidence>
<dbReference type="Pfam" id="PF16900">
    <property type="entry name" value="REPA_OB_2"/>
    <property type="match status" value="1"/>
</dbReference>
<dbReference type="InterPro" id="IPR004591">
    <property type="entry name" value="Rfa1"/>
</dbReference>
<dbReference type="Proteomes" id="UP000245699">
    <property type="component" value="Unassembled WGS sequence"/>
</dbReference>
<comment type="function">
    <text evidence="9">As part of the replication protein A (RPA/RP-A), a single-stranded DNA-binding heterotrimeric complex, may play an essential role in DNA replication, recombination and repair. Binds and stabilizes single-stranded DNA intermediates, preventing complementary DNA reannealing and recruiting different proteins involved in DNA metabolism.</text>
</comment>
<keyword evidence="3 9" id="KW-0235">DNA replication</keyword>
<dbReference type="InterPro" id="IPR004365">
    <property type="entry name" value="NA-bd_OB_tRNA"/>
</dbReference>
<dbReference type="InterPro" id="IPR047192">
    <property type="entry name" value="Euk_RPA1_DBD_C"/>
</dbReference>
<comment type="subcellular location">
    <subcellularLocation>
        <location evidence="1 9">Nucleus</location>
    </subcellularLocation>
</comment>
<comment type="subunit">
    <text evidence="9">Component of the heterotrimeric canonical replication protein A complex (RPA).</text>
</comment>
<dbReference type="GO" id="GO:0003677">
    <property type="term" value="F:DNA binding"/>
    <property type="evidence" value="ECO:0007669"/>
    <property type="project" value="UniProtKB-KW"/>
</dbReference>
<dbReference type="PANTHER" id="PTHR47165:SF4">
    <property type="entry name" value="OS03G0429900 PROTEIN"/>
    <property type="match status" value="1"/>
</dbReference>
<proteinExistence type="inferred from homology"/>
<evidence type="ECO:0000256" key="6">
    <source>
        <dbReference type="ARBA" id="ARBA00022833"/>
    </source>
</evidence>
<dbReference type="InterPro" id="IPR013955">
    <property type="entry name" value="Rep_factor-A_C"/>
</dbReference>
<evidence type="ECO:0000259" key="14">
    <source>
        <dbReference type="Pfam" id="PF16900"/>
    </source>
</evidence>
<evidence type="ECO:0000256" key="2">
    <source>
        <dbReference type="ARBA" id="ARBA00005690"/>
    </source>
</evidence>
<dbReference type="InterPro" id="IPR012340">
    <property type="entry name" value="NA-bd_OB-fold"/>
</dbReference>
<evidence type="ECO:0000259" key="12">
    <source>
        <dbReference type="Pfam" id="PF04057"/>
    </source>
</evidence>
<feature type="compositionally biased region" description="Polar residues" evidence="10">
    <location>
        <begin position="118"/>
        <end position="127"/>
    </location>
</feature>
<dbReference type="GO" id="GO:0007004">
    <property type="term" value="P:telomere maintenance via telomerase"/>
    <property type="evidence" value="ECO:0007669"/>
    <property type="project" value="UniProtKB-ARBA"/>
</dbReference>
<protein>
    <recommendedName>
        <fullName evidence="9">Replication protein A subunit</fullName>
    </recommendedName>
</protein>
<dbReference type="InterPro" id="IPR031657">
    <property type="entry name" value="REPA_OB_2"/>
</dbReference>
<keyword evidence="8 9" id="KW-0539">Nucleus</keyword>
<evidence type="ECO:0000313" key="15">
    <source>
        <dbReference type="EMBL" id="PVU85827.1"/>
    </source>
</evidence>
<feature type="domain" description="OB" evidence="11">
    <location>
        <begin position="206"/>
        <end position="288"/>
    </location>
</feature>
<dbReference type="GO" id="GO:0006260">
    <property type="term" value="P:DNA replication"/>
    <property type="evidence" value="ECO:0007669"/>
    <property type="project" value="UniProtKB-KW"/>
</dbReference>
<dbReference type="PANTHER" id="PTHR47165">
    <property type="entry name" value="OS03G0429900 PROTEIN"/>
    <property type="match status" value="1"/>
</dbReference>
<comment type="caution">
    <text evidence="15">The sequence shown here is derived from an EMBL/GenBank/DDBJ whole genome shotgun (WGS) entry which is preliminary data.</text>
</comment>
<feature type="domain" description="Replication factor-A protein 1 N-terminal" evidence="12">
    <location>
        <begin position="6"/>
        <end position="108"/>
    </location>
</feature>
<dbReference type="NCBIfam" id="TIGR00617">
    <property type="entry name" value="rpa1"/>
    <property type="match status" value="1"/>
</dbReference>
<evidence type="ECO:0000256" key="7">
    <source>
        <dbReference type="ARBA" id="ARBA00023125"/>
    </source>
</evidence>
<dbReference type="Pfam" id="PF04057">
    <property type="entry name" value="Rep-A_N"/>
    <property type="match status" value="1"/>
</dbReference>
<sequence>MSGVNLSEGAINAFETNRSAQFPTPLLQIVSQIKEITNTNTGPQKLTRYRAMVSDGSGTINVFFATQLNPLIESKEVDKFTVIKVNQYQVNPIKDGKLLLIILDMDLVATLNERISSRQGTGQQSFNAPPPATKPDFNNTNQRAGFEDKNQGFQQQKPPSYGSASNNQNKPPARGGFNSIPIAQNNSSVPSNIFPIKSINPYQNRWTICARVLQKSEIRTWSNQRGTGRLFNVTFMDDSGEIRATGFNDQVDQFYGLLEVGKVFYMSSARVNMANPKFNQVKNEYELVLEPHTEISPCNDSQSVPEVKYSFVKLSALGDVEKDKMIDVIAVVTGVSELSEIKSRATNKIIPKRELTISDDSLYSVRLTLWGSHAENYALNDNPIIAFVAVRVGDFGGRSLSMMSASSMIPNPDLPEAYRLRSWYDTEGKSANFNTFNSSGVAGAPNLRNEQLKTVAQVRDEALGMGDGVDYYTLDSTILYIRQENIAYPACPSESCNKKVIQENDQWRCENCQRSYPAPEYRYIISINVSDHTGNLWLQCFNETAIQILGVTANELYPLYETNREEYDSKIAKANFSKFRFRCRAKNEIYNDTARVRHSVTGISRINYAEDSARLFNLISEYN</sequence>
<dbReference type="CDD" id="cd04475">
    <property type="entry name" value="RPA1_DBD_B"/>
    <property type="match status" value="1"/>
</dbReference>
<keyword evidence="5 9" id="KW-0863">Zinc-finger</keyword>
<dbReference type="FunFam" id="2.40.50.140:FF:000041">
    <property type="entry name" value="Replication protein A subunit"/>
    <property type="match status" value="1"/>
</dbReference>
<dbReference type="Pfam" id="PF01336">
    <property type="entry name" value="tRNA_anti-codon"/>
    <property type="match status" value="1"/>
</dbReference>
<dbReference type="InterPro" id="IPR007199">
    <property type="entry name" value="Rep_factor-A_N"/>
</dbReference>
<evidence type="ECO:0000259" key="13">
    <source>
        <dbReference type="Pfam" id="PF08646"/>
    </source>
</evidence>